<dbReference type="EMBL" id="CP023004">
    <property type="protein sequence ID" value="AWI07854.1"/>
    <property type="molecule type" value="Genomic_DNA"/>
</dbReference>
<reference evidence="2 3" key="1">
    <citation type="journal article" date="2018" name="Syst. Appl. Microbiol.">
        <title>Ereboglobus luteus gen. nov. sp. nov. from cockroach guts, and new insights into the oxygen relationship of the genera Opitutus and Didymococcus (Verrucomicrobia: Opitutaceae).</title>
        <authorList>
            <person name="Tegtmeier D."/>
            <person name="Belitz A."/>
            <person name="Radek R."/>
            <person name="Heimerl T."/>
            <person name="Brune A."/>
        </authorList>
    </citation>
    <scope>NUCLEOTIDE SEQUENCE [LARGE SCALE GENOMIC DNA]</scope>
    <source>
        <strain evidence="2 3">Ho45</strain>
    </source>
</reference>
<evidence type="ECO:0000256" key="1">
    <source>
        <dbReference type="SAM" id="MobiDB-lite"/>
    </source>
</evidence>
<proteinExistence type="predicted"/>
<accession>A0A2U8DZG4</accession>
<sequence length="103" mass="10992">MRSRAKSTSSTPATTLSAFFRPAPTSRHCPRRKRLTRAGAPSLQQSLPAPIPTYQWYKDGVAIAGATESALTISSVTRTDAGRYSVQATNPMGSVKALPFPSP</sequence>
<evidence type="ECO:0000313" key="3">
    <source>
        <dbReference type="Proteomes" id="UP000244896"/>
    </source>
</evidence>
<dbReference type="Gene3D" id="2.60.40.10">
    <property type="entry name" value="Immunoglobulins"/>
    <property type="match status" value="1"/>
</dbReference>
<evidence type="ECO:0008006" key="4">
    <source>
        <dbReference type="Google" id="ProtNLM"/>
    </source>
</evidence>
<dbReference type="Proteomes" id="UP000244896">
    <property type="component" value="Chromosome"/>
</dbReference>
<feature type="region of interest" description="Disordered" evidence="1">
    <location>
        <begin position="1"/>
        <end position="46"/>
    </location>
</feature>
<name>A0A2U8DZG4_9BACT</name>
<dbReference type="Pfam" id="PF13927">
    <property type="entry name" value="Ig_3"/>
    <property type="match status" value="1"/>
</dbReference>
<dbReference type="AlphaFoldDB" id="A0A2U8DZG4"/>
<dbReference type="InterPro" id="IPR013783">
    <property type="entry name" value="Ig-like_fold"/>
</dbReference>
<protein>
    <recommendedName>
        <fullName evidence="4">Ig-like domain-containing protein</fullName>
    </recommendedName>
</protein>
<keyword evidence="3" id="KW-1185">Reference proteome</keyword>
<dbReference type="SUPFAM" id="SSF48726">
    <property type="entry name" value="Immunoglobulin"/>
    <property type="match status" value="1"/>
</dbReference>
<feature type="compositionally biased region" description="Low complexity" evidence="1">
    <location>
        <begin position="1"/>
        <end position="18"/>
    </location>
</feature>
<organism evidence="2 3">
    <name type="scientific">Ereboglobus luteus</name>
    <dbReference type="NCBI Taxonomy" id="1796921"/>
    <lineage>
        <taxon>Bacteria</taxon>
        <taxon>Pseudomonadati</taxon>
        <taxon>Verrucomicrobiota</taxon>
        <taxon>Opitutia</taxon>
        <taxon>Opitutales</taxon>
        <taxon>Opitutaceae</taxon>
        <taxon>Ereboglobus</taxon>
    </lineage>
</organism>
<dbReference type="OrthoDB" id="9809583at2"/>
<dbReference type="KEGG" id="elut:CKA38_00015"/>
<dbReference type="InterPro" id="IPR036179">
    <property type="entry name" value="Ig-like_dom_sf"/>
</dbReference>
<evidence type="ECO:0000313" key="2">
    <source>
        <dbReference type="EMBL" id="AWI07854.1"/>
    </source>
</evidence>
<gene>
    <name evidence="2" type="ORF">CKA38_00015</name>
</gene>